<keyword evidence="1" id="KW-0479">Metal-binding</keyword>
<dbReference type="InterPro" id="IPR036844">
    <property type="entry name" value="Hint_dom_sf"/>
</dbReference>
<dbReference type="Gene3D" id="3.80.30.30">
    <property type="match status" value="1"/>
</dbReference>
<dbReference type="GO" id="GO:0046872">
    <property type="term" value="F:metal ion binding"/>
    <property type="evidence" value="ECO:0007669"/>
    <property type="project" value="UniProtKB-KW"/>
</dbReference>
<dbReference type="EMBL" id="VFPE01000004">
    <property type="protein sequence ID" value="TQM24378.1"/>
    <property type="molecule type" value="Genomic_DNA"/>
</dbReference>
<dbReference type="InterPro" id="IPR007197">
    <property type="entry name" value="rSAM"/>
</dbReference>
<dbReference type="InterPro" id="IPR003586">
    <property type="entry name" value="Hint_dom_C"/>
</dbReference>
<evidence type="ECO:0000313" key="7">
    <source>
        <dbReference type="Proteomes" id="UP000320235"/>
    </source>
</evidence>
<proteinExistence type="predicted"/>
<evidence type="ECO:0000259" key="5">
    <source>
        <dbReference type="SMART" id="SM00306"/>
    </source>
</evidence>
<feature type="domain" description="Hint" evidence="4">
    <location>
        <begin position="373"/>
        <end position="417"/>
    </location>
</feature>
<keyword evidence="2" id="KW-0408">Iron</keyword>
<dbReference type="PROSITE" id="PS50817">
    <property type="entry name" value="INTEIN_N_TER"/>
    <property type="match status" value="1"/>
</dbReference>
<dbReference type="Pfam" id="PF04055">
    <property type="entry name" value="Radical_SAM"/>
    <property type="match status" value="1"/>
</dbReference>
<dbReference type="GO" id="GO:0003824">
    <property type="term" value="F:catalytic activity"/>
    <property type="evidence" value="ECO:0007669"/>
    <property type="project" value="InterPro"/>
</dbReference>
<dbReference type="PANTHER" id="PTHR43432">
    <property type="entry name" value="SLR0285 PROTEIN"/>
    <property type="match status" value="1"/>
</dbReference>
<evidence type="ECO:0000256" key="1">
    <source>
        <dbReference type="ARBA" id="ARBA00022723"/>
    </source>
</evidence>
<reference evidence="6 7" key="1">
    <citation type="submission" date="2019-06" db="EMBL/GenBank/DDBJ databases">
        <title>Sequencing the genomes of 1000 actinobacteria strains.</title>
        <authorList>
            <person name="Klenk H.-P."/>
        </authorList>
    </citation>
    <scope>NUCLEOTIDE SEQUENCE [LARGE SCALE GENOMIC DNA]</scope>
    <source>
        <strain evidence="6 7">DSM 105492</strain>
    </source>
</reference>
<dbReference type="CDD" id="cd00081">
    <property type="entry name" value="Hint"/>
    <property type="match status" value="1"/>
</dbReference>
<dbReference type="InterPro" id="IPR030934">
    <property type="entry name" value="Intein_C"/>
</dbReference>
<evidence type="ECO:0000256" key="3">
    <source>
        <dbReference type="ARBA" id="ARBA00023014"/>
    </source>
</evidence>
<dbReference type="SUPFAM" id="SSF102114">
    <property type="entry name" value="Radical SAM enzymes"/>
    <property type="match status" value="1"/>
</dbReference>
<organism evidence="6 7">
    <name type="scientific">Microbacterium kyungheense</name>
    <dbReference type="NCBI Taxonomy" id="1263636"/>
    <lineage>
        <taxon>Bacteria</taxon>
        <taxon>Bacillati</taxon>
        <taxon>Actinomycetota</taxon>
        <taxon>Actinomycetes</taxon>
        <taxon>Micrococcales</taxon>
        <taxon>Microbacteriaceae</taxon>
        <taxon>Microbacterium</taxon>
    </lineage>
</organism>
<evidence type="ECO:0000259" key="4">
    <source>
        <dbReference type="SMART" id="SM00305"/>
    </source>
</evidence>
<dbReference type="SMART" id="SM00305">
    <property type="entry name" value="HintC"/>
    <property type="match status" value="1"/>
</dbReference>
<dbReference type="AlphaFoldDB" id="A0A543ES29"/>
<protein>
    <submittedName>
        <fullName evidence="6">Intein</fullName>
    </submittedName>
</protein>
<gene>
    <name evidence="6" type="ORF">FB391_2891</name>
</gene>
<dbReference type="SMART" id="SM00306">
    <property type="entry name" value="HintN"/>
    <property type="match status" value="1"/>
</dbReference>
<dbReference type="GO" id="GO:0051536">
    <property type="term" value="F:iron-sulfur cluster binding"/>
    <property type="evidence" value="ECO:0007669"/>
    <property type="project" value="UniProtKB-KW"/>
</dbReference>
<dbReference type="InterPro" id="IPR040086">
    <property type="entry name" value="MJ0683-like"/>
</dbReference>
<keyword evidence="3" id="KW-0411">Iron-sulfur</keyword>
<keyword evidence="7" id="KW-1185">Reference proteome</keyword>
<dbReference type="Proteomes" id="UP000320235">
    <property type="component" value="Unassembled WGS sequence"/>
</dbReference>
<dbReference type="PANTHER" id="PTHR43432:SF3">
    <property type="entry name" value="SLR0285 PROTEIN"/>
    <property type="match status" value="1"/>
</dbReference>
<sequence length="711" mass="77602">MADAAALPGMEQLNGLVRSVTTPEFAGVTFHEVLCKSALNHVPSASAMPFDWTVNPYRGCSHACVYCVHPDTRVLMADGRSKRIADVRAGDEVVGTRRDGSYRRYVRATVSAQWSTRKRAYRVTLADGTELIASADHRFLTERGWKYVRPAESGQRPYLTTNNKLLGFGTGGFASTLVESDDYRRGYLVGMIRGDASMLRREYPRSKGDGTYVAYRFRLALADSGALERSQDFLERFGVSTNRRRFTAATDRRREMNAIFTSRGADCESITALVEWPSLPSSEWSRGFLAGIFDAEGSCSRGILRITYGDETMLATTAAALTAHGFRYVREPARPNGVSSIRLLGGLPARRRFSDLTQPAISRKLSLIGDAVKSDAPLRVISIEDLGETIDMVDITTSTGDFIANGVVSHNCFARGTHEYLELDAGRDFDTQVVVKVNVAEVLGKELRRGSWQHEPVMLGTNTDPYQRAEGRYKLMPGIVSALTESGTPFSILTKGTLLRRDLPLLTAAAQDVHVSIAMSIAVFDDELQHLIEPGTPNATARLETVRAATEAGFRVTVFLMPIIPHLTDSIAAIDHALTRIRAAGAVRVVYGALHLRPGAKQWFLQWLAERHPELVSSYRGLYPGATATAPKAYRSWLAKRVRPLLRVHGLDGRAEDENVRGGPVAGLAARADARAAPSIIVTSRGRAATASRATARGAGSAAAEASTRLF</sequence>
<evidence type="ECO:0000256" key="2">
    <source>
        <dbReference type="ARBA" id="ARBA00023004"/>
    </source>
</evidence>
<dbReference type="PROSITE" id="PS50818">
    <property type="entry name" value="INTEIN_C_TER"/>
    <property type="match status" value="1"/>
</dbReference>
<dbReference type="NCBIfam" id="NF038136">
    <property type="entry name" value="rSAM_Rv_intein"/>
    <property type="match status" value="1"/>
</dbReference>
<dbReference type="GO" id="GO:0016539">
    <property type="term" value="P:intein-mediated protein splicing"/>
    <property type="evidence" value="ECO:0007669"/>
    <property type="project" value="InterPro"/>
</dbReference>
<dbReference type="InterPro" id="IPR006141">
    <property type="entry name" value="Intein_N"/>
</dbReference>
<name>A0A543ES29_9MICO</name>
<accession>A0A543ES29</accession>
<dbReference type="NCBIfam" id="TIGR01445">
    <property type="entry name" value="intein_Nterm"/>
    <property type="match status" value="1"/>
</dbReference>
<dbReference type="Gene3D" id="2.170.16.10">
    <property type="entry name" value="Hedgehog/Intein (Hint) domain"/>
    <property type="match status" value="1"/>
</dbReference>
<dbReference type="NCBIfam" id="NF038135">
    <property type="entry name" value="rSAM_Rv2578c"/>
    <property type="match status" value="1"/>
</dbReference>
<comment type="caution">
    <text evidence="6">The sequence shown here is derived from an EMBL/GenBank/DDBJ whole genome shotgun (WGS) entry which is preliminary data.</text>
</comment>
<feature type="domain" description="Hint" evidence="5">
    <location>
        <begin position="65"/>
        <end position="161"/>
    </location>
</feature>
<evidence type="ECO:0000313" key="6">
    <source>
        <dbReference type="EMBL" id="TQM24378.1"/>
    </source>
</evidence>
<dbReference type="InterPro" id="IPR058240">
    <property type="entry name" value="rSAM_sf"/>
</dbReference>
<dbReference type="SUPFAM" id="SSF51294">
    <property type="entry name" value="Hedgehog/intein (Hint) domain"/>
    <property type="match status" value="1"/>
</dbReference>
<dbReference type="InterPro" id="IPR003587">
    <property type="entry name" value="Hint_dom_N"/>
</dbReference>